<dbReference type="RefSeq" id="WP_147865995.1">
    <property type="nucleotide sequence ID" value="NZ_CP036264.1"/>
</dbReference>
<dbReference type="InterPro" id="IPR006311">
    <property type="entry name" value="TAT_signal"/>
</dbReference>
<dbReference type="Proteomes" id="UP000321353">
    <property type="component" value="Chromosome"/>
</dbReference>
<keyword evidence="1" id="KW-0732">Signal</keyword>
<dbReference type="AlphaFoldDB" id="A0A5B9M4H9"/>
<accession>A0A5B9M4H9</accession>
<evidence type="ECO:0000313" key="3">
    <source>
        <dbReference type="Proteomes" id="UP000321353"/>
    </source>
</evidence>
<evidence type="ECO:0000256" key="1">
    <source>
        <dbReference type="SAM" id="SignalP"/>
    </source>
</evidence>
<dbReference type="EMBL" id="CP036264">
    <property type="protein sequence ID" value="QEF96138.1"/>
    <property type="molecule type" value="Genomic_DNA"/>
</dbReference>
<gene>
    <name evidence="2" type="ORF">Mal15_01640</name>
</gene>
<feature type="signal peptide" evidence="1">
    <location>
        <begin position="1"/>
        <end position="37"/>
    </location>
</feature>
<reference evidence="2 3" key="1">
    <citation type="submission" date="2019-02" db="EMBL/GenBank/DDBJ databases">
        <title>Planctomycetal bacteria perform biofilm scaping via a novel small molecule.</title>
        <authorList>
            <person name="Jeske O."/>
            <person name="Boedeker C."/>
            <person name="Wiegand S."/>
            <person name="Breitling P."/>
            <person name="Kallscheuer N."/>
            <person name="Jogler M."/>
            <person name="Rohde M."/>
            <person name="Petersen J."/>
            <person name="Medema M.H."/>
            <person name="Surup F."/>
            <person name="Jogler C."/>
        </authorList>
    </citation>
    <scope>NUCLEOTIDE SEQUENCE [LARGE SCALE GENOMIC DNA]</scope>
    <source>
        <strain evidence="2 3">Mal15</strain>
    </source>
</reference>
<name>A0A5B9M4H9_9BACT</name>
<dbReference type="PROSITE" id="PS51318">
    <property type="entry name" value="TAT"/>
    <property type="match status" value="1"/>
</dbReference>
<dbReference type="InterPro" id="IPR011447">
    <property type="entry name" value="DUF1552"/>
</dbReference>
<organism evidence="2 3">
    <name type="scientific">Stieleria maiorica</name>
    <dbReference type="NCBI Taxonomy" id="2795974"/>
    <lineage>
        <taxon>Bacteria</taxon>
        <taxon>Pseudomonadati</taxon>
        <taxon>Planctomycetota</taxon>
        <taxon>Planctomycetia</taxon>
        <taxon>Pirellulales</taxon>
        <taxon>Pirellulaceae</taxon>
        <taxon>Stieleria</taxon>
    </lineage>
</organism>
<keyword evidence="3" id="KW-1185">Reference proteome</keyword>
<sequence precursor="true">MSHSSRHPRRKALQFGLAGMALPPLASMMAASGVARAATTEKPPARLVTIFFPNGVSLPPAGHRSFQDWHWFPHNPGPDYVMTQTLQPLADHRRDISILSGFSHPHLRSNITHSCSAQFLTGEDQSKGYRNSISYDQVFAAEIDGKTRFSSLALSTSGGTGSLGRPATLSVNRDGALIPAMSDPRQIFDRLFVVDPRGVKARSRAIARDRSILDQVSSRVSRLDRTLAAADRSHLDLYLTATRTLERQLERANDWLNIPKPEVDPGLFDFNAEPTRELGTNYMRTMFDLIHMALLTDSTRVVTYQTAMENAGGRGNQLPYAAGLSLHHHQLSHSAARDEGGWERWAKFDQYLAERLSEFLTKMAQTPDPLAEGSLLDNTIVLYGCGTSKTHVGRNYPLILAGGKNLGLKHGAFHRFEQERPFNDLLLTLLQRVGIETESFVDSEAVVDQILT</sequence>
<dbReference type="Pfam" id="PF07586">
    <property type="entry name" value="HXXSHH"/>
    <property type="match status" value="1"/>
</dbReference>
<evidence type="ECO:0000313" key="2">
    <source>
        <dbReference type="EMBL" id="QEF96138.1"/>
    </source>
</evidence>
<feature type="chain" id="PRO_5022769363" description="DUF1552 domain-containing protein" evidence="1">
    <location>
        <begin position="38"/>
        <end position="452"/>
    </location>
</feature>
<protein>
    <recommendedName>
        <fullName evidence="4">DUF1552 domain-containing protein</fullName>
    </recommendedName>
</protein>
<proteinExistence type="predicted"/>
<evidence type="ECO:0008006" key="4">
    <source>
        <dbReference type="Google" id="ProtNLM"/>
    </source>
</evidence>
<dbReference type="KEGG" id="smam:Mal15_01640"/>